<dbReference type="Proteomes" id="UP000320235">
    <property type="component" value="Unassembled WGS sequence"/>
</dbReference>
<dbReference type="CDD" id="cd02017">
    <property type="entry name" value="TPP_E1_EcPDC_like"/>
    <property type="match status" value="1"/>
</dbReference>
<evidence type="ECO:0000256" key="6">
    <source>
        <dbReference type="ARBA" id="ARBA00023317"/>
    </source>
</evidence>
<dbReference type="FunFam" id="3.40.50.970:FF:000011">
    <property type="entry name" value="Pyruvate dehydrogenase E1 component"/>
    <property type="match status" value="1"/>
</dbReference>
<dbReference type="InterPro" id="IPR051157">
    <property type="entry name" value="PDH/Transketolase"/>
</dbReference>
<reference evidence="14 15" key="1">
    <citation type="submission" date="2019-06" db="EMBL/GenBank/DDBJ databases">
        <title>Sequencing the genomes of 1000 actinobacteria strains.</title>
        <authorList>
            <person name="Klenk H.-P."/>
        </authorList>
    </citation>
    <scope>NUCLEOTIDE SEQUENCE [LARGE SCALE GENOMIC DNA]</scope>
    <source>
        <strain evidence="14 15">DSM 105492</strain>
    </source>
</reference>
<dbReference type="InterPro" id="IPR041621">
    <property type="entry name" value="PDH_E1_M"/>
</dbReference>
<evidence type="ECO:0000313" key="15">
    <source>
        <dbReference type="Proteomes" id="UP000320235"/>
    </source>
</evidence>
<gene>
    <name evidence="14" type="ORF">FB391_2280</name>
</gene>
<keyword evidence="15" id="KW-1185">Reference proteome</keyword>
<comment type="caution">
    <text evidence="14">The sequence shown here is derived from an EMBL/GenBank/DDBJ whole genome shotgun (WGS) entry which is preliminary data.</text>
</comment>
<comment type="catalytic activity">
    <reaction evidence="7 8">
        <text>N(6)-[(R)-lipoyl]-L-lysyl-[protein] + pyruvate + H(+) = N(6)-[(R)-S(8)-acetyldihydrolipoyl]-L-lysyl-[protein] + CO2</text>
        <dbReference type="Rhea" id="RHEA:19189"/>
        <dbReference type="Rhea" id="RHEA-COMP:10474"/>
        <dbReference type="Rhea" id="RHEA-COMP:10478"/>
        <dbReference type="ChEBI" id="CHEBI:15361"/>
        <dbReference type="ChEBI" id="CHEBI:15378"/>
        <dbReference type="ChEBI" id="CHEBI:16526"/>
        <dbReference type="ChEBI" id="CHEBI:83099"/>
        <dbReference type="ChEBI" id="CHEBI:83111"/>
        <dbReference type="EC" id="1.2.4.1"/>
    </reaction>
</comment>
<dbReference type="Gene3D" id="3.40.50.970">
    <property type="match status" value="2"/>
</dbReference>
<dbReference type="EC" id="1.2.4.1" evidence="2 8"/>
<feature type="binding site" evidence="9">
    <location>
        <position position="269"/>
    </location>
    <ligand>
        <name>Mg(2+)</name>
        <dbReference type="ChEBI" id="CHEBI:18420"/>
    </ligand>
</feature>
<dbReference type="Pfam" id="PF17831">
    <property type="entry name" value="PDH_E1_M"/>
    <property type="match status" value="1"/>
</dbReference>
<dbReference type="Pfam" id="PF22613">
    <property type="entry name" value="Transketolase_C_1"/>
    <property type="match status" value="1"/>
</dbReference>
<feature type="domain" description="Transketolase-like C-terminal" evidence="13">
    <location>
        <begin position="729"/>
        <end position="861"/>
    </location>
</feature>
<name>A0A543F313_9MICO</name>
<evidence type="ECO:0000259" key="11">
    <source>
        <dbReference type="Pfam" id="PF00456"/>
    </source>
</evidence>
<feature type="binding site" evidence="9">
    <location>
        <position position="271"/>
    </location>
    <ligand>
        <name>Mg(2+)</name>
        <dbReference type="ChEBI" id="CHEBI:18420"/>
    </ligand>
</feature>
<dbReference type="AlphaFoldDB" id="A0A543F313"/>
<dbReference type="PANTHER" id="PTHR43825:SF3">
    <property type="entry name" value="PYRUVATE DEHYDROGENASE E1 COMPONENT"/>
    <property type="match status" value="1"/>
</dbReference>
<evidence type="ECO:0000256" key="8">
    <source>
        <dbReference type="PIRNR" id="PIRNR000156"/>
    </source>
</evidence>
<evidence type="ECO:0000256" key="5">
    <source>
        <dbReference type="ARBA" id="ARBA00023052"/>
    </source>
</evidence>
<feature type="compositionally biased region" description="Acidic residues" evidence="10">
    <location>
        <begin position="14"/>
        <end position="23"/>
    </location>
</feature>
<feature type="compositionally biased region" description="Polar residues" evidence="10">
    <location>
        <begin position="1"/>
        <end position="13"/>
    </location>
</feature>
<dbReference type="EMBL" id="VFPE01000002">
    <property type="protein sequence ID" value="TQM28223.1"/>
    <property type="molecule type" value="Genomic_DNA"/>
</dbReference>
<evidence type="ECO:0000256" key="4">
    <source>
        <dbReference type="ARBA" id="ARBA00023002"/>
    </source>
</evidence>
<dbReference type="Gene3D" id="3.40.50.920">
    <property type="match status" value="1"/>
</dbReference>
<protein>
    <recommendedName>
        <fullName evidence="3 8">Pyruvate dehydrogenase E1 component</fullName>
        <ecNumber evidence="2 8">1.2.4.1</ecNumber>
    </recommendedName>
</protein>
<comment type="cofactor">
    <cofactor evidence="9">
        <name>Mg(2+)</name>
        <dbReference type="ChEBI" id="CHEBI:18420"/>
    </cofactor>
</comment>
<dbReference type="OrthoDB" id="9759664at2"/>
<evidence type="ECO:0000256" key="9">
    <source>
        <dbReference type="PIRSR" id="PIRSR000156-1"/>
    </source>
</evidence>
<evidence type="ECO:0000256" key="7">
    <source>
        <dbReference type="ARBA" id="ARBA00051231"/>
    </source>
</evidence>
<comment type="function">
    <text evidence="8">Component of the pyruvate dehydrogenase (PDH) complex, that catalyzes the overall conversion of pyruvate to acetyl-CoA and CO(2).</text>
</comment>
<keyword evidence="9" id="KW-0460">Magnesium</keyword>
<evidence type="ECO:0000256" key="1">
    <source>
        <dbReference type="ARBA" id="ARBA00001964"/>
    </source>
</evidence>
<dbReference type="RefSeq" id="WP_141894468.1">
    <property type="nucleotide sequence ID" value="NZ_BAABLH010000005.1"/>
</dbReference>
<dbReference type="InterPro" id="IPR035807">
    <property type="entry name" value="PDC_E1_N"/>
</dbReference>
<dbReference type="InterPro" id="IPR029061">
    <property type="entry name" value="THDP-binding"/>
</dbReference>
<keyword evidence="9" id="KW-0479">Metal-binding</keyword>
<evidence type="ECO:0000256" key="10">
    <source>
        <dbReference type="SAM" id="MobiDB-lite"/>
    </source>
</evidence>
<evidence type="ECO:0000256" key="2">
    <source>
        <dbReference type="ARBA" id="ARBA00012281"/>
    </source>
</evidence>
<dbReference type="InterPro" id="IPR055152">
    <property type="entry name" value="Transketolase-like_C_2"/>
</dbReference>
<dbReference type="InterPro" id="IPR004660">
    <property type="entry name" value="PDH_E1"/>
</dbReference>
<feature type="region of interest" description="Disordered" evidence="10">
    <location>
        <begin position="1"/>
        <end position="26"/>
    </location>
</feature>
<keyword evidence="4 8" id="KW-0560">Oxidoreductase</keyword>
<feature type="domain" description="Transketolase N-terminal" evidence="11">
    <location>
        <begin position="144"/>
        <end position="306"/>
    </location>
</feature>
<evidence type="ECO:0000256" key="3">
    <source>
        <dbReference type="ARBA" id="ARBA00017172"/>
    </source>
</evidence>
<sequence length="908" mass="100705">MTVNDQDPYSQDSLDSDPDETSEWQESLQQLVQAKGHGRGREIMLSLLQTSHELQLNVPQVPTTDYINTIAPENEPEFPGDEELERRYRRWIRWNAAITVHRAQRPGIGVGGHISTYASSAALYEVGFNHFFRGLDHPSGGDQVFFQGHASPGMYARSFLEGRLGEDDLDGFRQEKSHAPHALPSYPHPRLMPDYWQFPTVSMGLGPINAIYQAQANKYLTNRGIKDLSDSHVWAFLGDGEMDEVESRGQLQVAANEGLDNLTFVVNCNLQRLDGPVRGNGKIIQELEAFFRGAGWNVIKVVWGREWDDLLARDDAGALLNLMNVTPDGDYQTYKAESGAYVREHFFGRDERAAALVKDYTDEQIWNLKRGGHDYRKVYAAFKAAVEHKGQPTVILAKTIKGYGLGPHFEGRNATHQMKKMTLEDLKHFRDGMQIPISDAQLESNPYQPPYFHPGEQDETVQYMLDRRRSLGGYLPERRSHHVPITLPGDEAYALPKKGSGNQEIATTMAFVRLLKDLLRSKDFGNRIVPIIPDEARTFGMDAYFPTAKIYNPNGQHYTSVDRELLLAYKESPQGQIVHVGINEAGAMAAFTAAGTSYATHGEPLIPVYIFYSMFGFQRTGDANWAAGDQMARGFVVGATAGRTTLTGEGLQHADGHSPLLASTNPATVAYDPAYGYEIAHIVRAGLDRMYGGNHPDPNVMYYLTVYNEPLVQPAEPADVDVDGIVRGIHRISVAEGEGPRAQIFASGVGVPWALEAQQLLREDWGVQADVWSVTSWSELRRDGLAADEHNFLFPGEEPRTAYLTEKLKDVQGPVVAVSDFMHAVQDQIRPWVPNRFATLGADGFGFSDTRAAARRFFKIDGPSVVVRTLQALAEEGAVDRGLAAQAIEKYRLHDVTAGTSGNAGGES</sequence>
<dbReference type="Pfam" id="PF00456">
    <property type="entry name" value="Transketolase_N"/>
    <property type="match status" value="1"/>
</dbReference>
<dbReference type="SUPFAM" id="SSF52922">
    <property type="entry name" value="TK C-terminal domain-like"/>
    <property type="match status" value="1"/>
</dbReference>
<dbReference type="GO" id="GO:0000287">
    <property type="term" value="F:magnesium ion binding"/>
    <property type="evidence" value="ECO:0007669"/>
    <property type="project" value="UniProtKB-ARBA"/>
</dbReference>
<dbReference type="GO" id="GO:0004739">
    <property type="term" value="F:pyruvate dehydrogenase (acetyl-transferring) activity"/>
    <property type="evidence" value="ECO:0007669"/>
    <property type="project" value="UniProtKB-EC"/>
</dbReference>
<dbReference type="NCBIfam" id="TIGR00759">
    <property type="entry name" value="aceE"/>
    <property type="match status" value="1"/>
</dbReference>
<keyword evidence="5 8" id="KW-0786">Thiamine pyrophosphate</keyword>
<dbReference type="PIRSF" id="PIRSF000156">
    <property type="entry name" value="Pyruvate_dh_E1"/>
    <property type="match status" value="1"/>
</dbReference>
<evidence type="ECO:0000313" key="14">
    <source>
        <dbReference type="EMBL" id="TQM28223.1"/>
    </source>
</evidence>
<dbReference type="SUPFAM" id="SSF52518">
    <property type="entry name" value="Thiamin diphosphate-binding fold (THDP-binding)"/>
    <property type="match status" value="2"/>
</dbReference>
<feature type="domain" description="Pyruvate dehydrogenase E1 component middle" evidence="12">
    <location>
        <begin position="490"/>
        <end position="711"/>
    </location>
</feature>
<dbReference type="PANTHER" id="PTHR43825">
    <property type="entry name" value="PYRUVATE DEHYDROGENASE E1 COMPONENT"/>
    <property type="match status" value="1"/>
</dbReference>
<organism evidence="14 15">
    <name type="scientific">Microbacterium kyungheense</name>
    <dbReference type="NCBI Taxonomy" id="1263636"/>
    <lineage>
        <taxon>Bacteria</taxon>
        <taxon>Bacillati</taxon>
        <taxon>Actinomycetota</taxon>
        <taxon>Actinomycetes</taxon>
        <taxon>Micrococcales</taxon>
        <taxon>Microbacteriaceae</taxon>
        <taxon>Microbacterium</taxon>
    </lineage>
</organism>
<proteinExistence type="predicted"/>
<dbReference type="InterPro" id="IPR009014">
    <property type="entry name" value="Transketo_C/PFOR_II"/>
</dbReference>
<keyword evidence="6 8" id="KW-0670">Pyruvate</keyword>
<evidence type="ECO:0000259" key="12">
    <source>
        <dbReference type="Pfam" id="PF17831"/>
    </source>
</evidence>
<dbReference type="InterPro" id="IPR005474">
    <property type="entry name" value="Transketolase_N"/>
</dbReference>
<feature type="binding site" evidence="9">
    <location>
        <position position="239"/>
    </location>
    <ligand>
        <name>Mg(2+)</name>
        <dbReference type="ChEBI" id="CHEBI:18420"/>
    </ligand>
</feature>
<comment type="cofactor">
    <cofactor evidence="1 8">
        <name>thiamine diphosphate</name>
        <dbReference type="ChEBI" id="CHEBI:58937"/>
    </cofactor>
</comment>
<evidence type="ECO:0000259" key="13">
    <source>
        <dbReference type="Pfam" id="PF22613"/>
    </source>
</evidence>
<accession>A0A543F313</accession>